<protein>
    <submittedName>
        <fullName evidence="1">Uncharacterized protein</fullName>
    </submittedName>
</protein>
<sequence>MKHPEPLPRPALNFQVGNCFLAVNLDFSLSDSSMVLAD</sequence>
<dbReference type="EMBL" id="VSRR010078146">
    <property type="protein sequence ID" value="MPC88552.1"/>
    <property type="molecule type" value="Genomic_DNA"/>
</dbReference>
<reference evidence="1 2" key="1">
    <citation type="submission" date="2019-05" db="EMBL/GenBank/DDBJ databases">
        <title>Another draft genome of Portunus trituberculatus and its Hox gene families provides insights of decapod evolution.</title>
        <authorList>
            <person name="Jeong J.-H."/>
            <person name="Song I."/>
            <person name="Kim S."/>
            <person name="Choi T."/>
            <person name="Kim D."/>
            <person name="Ryu S."/>
            <person name="Kim W."/>
        </authorList>
    </citation>
    <scope>NUCLEOTIDE SEQUENCE [LARGE SCALE GENOMIC DNA]</scope>
    <source>
        <tissue evidence="1">Muscle</tissue>
    </source>
</reference>
<dbReference type="Proteomes" id="UP000324222">
    <property type="component" value="Unassembled WGS sequence"/>
</dbReference>
<gene>
    <name evidence="1" type="ORF">E2C01_083461</name>
</gene>
<proteinExistence type="predicted"/>
<name>A0A5B7IXA3_PORTR</name>
<evidence type="ECO:0000313" key="2">
    <source>
        <dbReference type="Proteomes" id="UP000324222"/>
    </source>
</evidence>
<comment type="caution">
    <text evidence="1">The sequence shown here is derived from an EMBL/GenBank/DDBJ whole genome shotgun (WGS) entry which is preliminary data.</text>
</comment>
<accession>A0A5B7IXA3</accession>
<dbReference type="AlphaFoldDB" id="A0A5B7IXA3"/>
<keyword evidence="2" id="KW-1185">Reference proteome</keyword>
<evidence type="ECO:0000313" key="1">
    <source>
        <dbReference type="EMBL" id="MPC88552.1"/>
    </source>
</evidence>
<organism evidence="1 2">
    <name type="scientific">Portunus trituberculatus</name>
    <name type="common">Swimming crab</name>
    <name type="synonym">Neptunus trituberculatus</name>
    <dbReference type="NCBI Taxonomy" id="210409"/>
    <lineage>
        <taxon>Eukaryota</taxon>
        <taxon>Metazoa</taxon>
        <taxon>Ecdysozoa</taxon>
        <taxon>Arthropoda</taxon>
        <taxon>Crustacea</taxon>
        <taxon>Multicrustacea</taxon>
        <taxon>Malacostraca</taxon>
        <taxon>Eumalacostraca</taxon>
        <taxon>Eucarida</taxon>
        <taxon>Decapoda</taxon>
        <taxon>Pleocyemata</taxon>
        <taxon>Brachyura</taxon>
        <taxon>Eubrachyura</taxon>
        <taxon>Portunoidea</taxon>
        <taxon>Portunidae</taxon>
        <taxon>Portuninae</taxon>
        <taxon>Portunus</taxon>
    </lineage>
</organism>